<dbReference type="GO" id="GO:0008499">
    <property type="term" value="F:N-acetyl-beta-D-glucosaminide beta-(1,3)-galactosyltransferase activity"/>
    <property type="evidence" value="ECO:0007669"/>
    <property type="project" value="TreeGrafter"/>
</dbReference>
<dbReference type="GeneTree" id="ENSGT00940000155117"/>
<evidence type="ECO:0000256" key="7">
    <source>
        <dbReference type="ARBA" id="ARBA00022968"/>
    </source>
</evidence>
<dbReference type="OrthoDB" id="5957813at2759"/>
<dbReference type="InterPro" id="IPR002659">
    <property type="entry name" value="Glyco_trans_31"/>
</dbReference>
<accession>A0A8C5P8R8</accession>
<keyword evidence="4 13" id="KW-0328">Glycosyltransferase</keyword>
<evidence type="ECO:0000256" key="5">
    <source>
        <dbReference type="ARBA" id="ARBA00022679"/>
    </source>
</evidence>
<keyword evidence="10" id="KW-0443">Lipid metabolism</keyword>
<dbReference type="GO" id="GO:0006493">
    <property type="term" value="P:protein O-linked glycosylation"/>
    <property type="evidence" value="ECO:0007669"/>
    <property type="project" value="TreeGrafter"/>
</dbReference>
<evidence type="ECO:0000256" key="1">
    <source>
        <dbReference type="ARBA" id="ARBA00004323"/>
    </source>
</evidence>
<keyword evidence="6 13" id="KW-0812">Transmembrane</keyword>
<feature type="transmembrane region" description="Helical" evidence="13">
    <location>
        <begin position="7"/>
        <end position="30"/>
    </location>
</feature>
<dbReference type="FunFam" id="3.90.550.50:FF:000001">
    <property type="entry name" value="Hexosyltransferase"/>
    <property type="match status" value="1"/>
</dbReference>
<evidence type="ECO:0000256" key="3">
    <source>
        <dbReference type="ARBA" id="ARBA00008661"/>
    </source>
</evidence>
<evidence type="ECO:0000256" key="2">
    <source>
        <dbReference type="ARBA" id="ARBA00004922"/>
    </source>
</evidence>
<dbReference type="Proteomes" id="UP000694569">
    <property type="component" value="Unplaced"/>
</dbReference>
<evidence type="ECO:0000256" key="10">
    <source>
        <dbReference type="ARBA" id="ARBA00023098"/>
    </source>
</evidence>
<dbReference type="EC" id="2.4.1.-" evidence="13"/>
<comment type="similarity">
    <text evidence="3 13">Belongs to the glycosyltransferase 31 family.</text>
</comment>
<evidence type="ECO:0000256" key="6">
    <source>
        <dbReference type="ARBA" id="ARBA00022692"/>
    </source>
</evidence>
<keyword evidence="9 13" id="KW-0333">Golgi apparatus</keyword>
<keyword evidence="11 13" id="KW-0472">Membrane</keyword>
<evidence type="ECO:0000256" key="12">
    <source>
        <dbReference type="ARBA" id="ARBA00023180"/>
    </source>
</evidence>
<reference evidence="14" key="1">
    <citation type="submission" date="2025-08" db="UniProtKB">
        <authorList>
            <consortium name="Ensembl"/>
        </authorList>
    </citation>
    <scope>IDENTIFICATION</scope>
</reference>
<dbReference type="GO" id="GO:0006629">
    <property type="term" value="P:lipid metabolic process"/>
    <property type="evidence" value="ECO:0007669"/>
    <property type="project" value="UniProtKB-KW"/>
</dbReference>
<keyword evidence="12" id="KW-0325">Glycoprotein</keyword>
<dbReference type="PANTHER" id="PTHR11214">
    <property type="entry name" value="BETA-1,3-N-ACETYLGLUCOSAMINYLTRANSFERASE"/>
    <property type="match status" value="1"/>
</dbReference>
<dbReference type="GO" id="GO:0000139">
    <property type="term" value="C:Golgi membrane"/>
    <property type="evidence" value="ECO:0007669"/>
    <property type="project" value="UniProtKB-SubCell"/>
</dbReference>
<evidence type="ECO:0000313" key="14">
    <source>
        <dbReference type="Ensembl" id="ENSLLEP00000006271.1"/>
    </source>
</evidence>
<dbReference type="AlphaFoldDB" id="A0A8C5P8R8"/>
<comment type="pathway">
    <text evidence="2">Protein modification; protein glycosylation.</text>
</comment>
<dbReference type="Pfam" id="PF01762">
    <property type="entry name" value="Galactosyl_T"/>
    <property type="match status" value="1"/>
</dbReference>
<protein>
    <recommendedName>
        <fullName evidence="13">Hexosyltransferase</fullName>
        <ecNumber evidence="13">2.4.1.-</ecNumber>
    </recommendedName>
</protein>
<evidence type="ECO:0000256" key="11">
    <source>
        <dbReference type="ARBA" id="ARBA00023136"/>
    </source>
</evidence>
<keyword evidence="5" id="KW-0808">Transferase</keyword>
<evidence type="ECO:0000256" key="13">
    <source>
        <dbReference type="RuleBase" id="RU363063"/>
    </source>
</evidence>
<evidence type="ECO:0000256" key="9">
    <source>
        <dbReference type="ARBA" id="ARBA00023034"/>
    </source>
</evidence>
<evidence type="ECO:0000256" key="8">
    <source>
        <dbReference type="ARBA" id="ARBA00022989"/>
    </source>
</evidence>
<sequence>SLGKSGCLNVINCVCAASWLLVFLIAYLSYLKTENKKNVSLITLKPGLPNPLHHYYLIEETTKCAGNPPYLLLMIPSRPQDALIRDTLRRTWANESLVEGISTMRLFLLGSSPNQSIQAEVKEESDTFHDIIQQGFLDSYRNLTLKTLMGMEWISRLCPNVSYVMKIDSDMFFNPWLLVQRILQPEKPVKVGFFTGLVVKGAEPFRTKSSKWYVPKSVYSKSHYPPYCSGTGYIFSGELAGKIIMHKPNVPLFPYEDVFMGMCLEMLGIRISRPSGNWFIGERIEYSRCRFANVVTVHHFAPDELLNLWLDFKEAVKICT</sequence>
<dbReference type="Ensembl" id="ENSLLET00000006535.1">
    <property type="protein sequence ID" value="ENSLLEP00000006271.1"/>
    <property type="gene ID" value="ENSLLEG00000003959.1"/>
</dbReference>
<dbReference type="Gene3D" id="3.90.550.50">
    <property type="match status" value="1"/>
</dbReference>
<proteinExistence type="inferred from homology"/>
<keyword evidence="15" id="KW-1185">Reference proteome</keyword>
<name>A0A8C5P8R8_9ANUR</name>
<evidence type="ECO:0000313" key="15">
    <source>
        <dbReference type="Proteomes" id="UP000694569"/>
    </source>
</evidence>
<keyword evidence="7 13" id="KW-0735">Signal-anchor</keyword>
<keyword evidence="8 13" id="KW-1133">Transmembrane helix</keyword>
<organism evidence="14 15">
    <name type="scientific">Leptobrachium leishanense</name>
    <name type="common">Leishan spiny toad</name>
    <dbReference type="NCBI Taxonomy" id="445787"/>
    <lineage>
        <taxon>Eukaryota</taxon>
        <taxon>Metazoa</taxon>
        <taxon>Chordata</taxon>
        <taxon>Craniata</taxon>
        <taxon>Vertebrata</taxon>
        <taxon>Euteleostomi</taxon>
        <taxon>Amphibia</taxon>
        <taxon>Batrachia</taxon>
        <taxon>Anura</taxon>
        <taxon>Pelobatoidea</taxon>
        <taxon>Megophryidae</taxon>
        <taxon>Leptobrachium</taxon>
    </lineage>
</organism>
<comment type="subcellular location">
    <subcellularLocation>
        <location evidence="1 13">Golgi apparatus membrane</location>
        <topology evidence="1 13">Single-pass type II membrane protein</topology>
    </subcellularLocation>
</comment>
<dbReference type="PANTHER" id="PTHR11214:SF19">
    <property type="entry name" value="BETA-1,3-GALACTOSYLTRANSFERASE 2"/>
    <property type="match status" value="1"/>
</dbReference>
<evidence type="ECO:0000256" key="4">
    <source>
        <dbReference type="ARBA" id="ARBA00022676"/>
    </source>
</evidence>
<reference evidence="14" key="2">
    <citation type="submission" date="2025-09" db="UniProtKB">
        <authorList>
            <consortium name="Ensembl"/>
        </authorList>
    </citation>
    <scope>IDENTIFICATION</scope>
</reference>